<evidence type="ECO:0000313" key="4">
    <source>
        <dbReference type="Proteomes" id="UP000760860"/>
    </source>
</evidence>
<dbReference type="Proteomes" id="UP000760860">
    <property type="component" value="Unassembled WGS sequence"/>
</dbReference>
<protein>
    <submittedName>
        <fullName evidence="3">Uncharacterized protein</fullName>
    </submittedName>
</protein>
<dbReference type="PANTHER" id="PTHR40866:SF1">
    <property type="entry name" value="BED-TYPE DOMAIN-CONTAINING PROTEIN"/>
    <property type="match status" value="1"/>
</dbReference>
<accession>A0A8T1HSX5</accession>
<sequence length="168" mass="18525">MFDGWSSGSMHYVTVYSVFETNGDLHLQLLAVSPLDDGSPDADANIKLFDSVPDIYNNTLDMVAFIVGDNYSSIQSTATKLHVQQVGCISHRFNLAVTKYLAEYEPLLAQVNTLMVKLCQVNKFAELTKTTSLHPIKQNRRDGVLALKCFSATAGFDPSSSLWTPSRS</sequence>
<proteinExistence type="predicted"/>
<name>A0A8T1HSX5_9STRA</name>
<evidence type="ECO:0000313" key="1">
    <source>
        <dbReference type="EMBL" id="KAG2916723.1"/>
    </source>
</evidence>
<comment type="caution">
    <text evidence="3">The sequence shown here is derived from an EMBL/GenBank/DDBJ whole genome shotgun (WGS) entry which is preliminary data.</text>
</comment>
<dbReference type="InterPro" id="IPR012337">
    <property type="entry name" value="RNaseH-like_sf"/>
</dbReference>
<organism evidence="3 4">
    <name type="scientific">Phytophthora cactorum</name>
    <dbReference type="NCBI Taxonomy" id="29920"/>
    <lineage>
        <taxon>Eukaryota</taxon>
        <taxon>Sar</taxon>
        <taxon>Stramenopiles</taxon>
        <taxon>Oomycota</taxon>
        <taxon>Peronosporomycetes</taxon>
        <taxon>Peronosporales</taxon>
        <taxon>Peronosporaceae</taxon>
        <taxon>Phytophthora</taxon>
    </lineage>
</organism>
<reference evidence="3" key="1">
    <citation type="submission" date="2018-05" db="EMBL/GenBank/DDBJ databases">
        <title>Effector identification in a new, highly contiguous assembly of the strawberry crown rot pathogen Phytophthora cactorum.</title>
        <authorList>
            <person name="Armitage A.D."/>
            <person name="Nellist C.F."/>
            <person name="Bates H."/>
            <person name="Vickerstaff R.J."/>
            <person name="Harrison R.J."/>
        </authorList>
    </citation>
    <scope>NUCLEOTIDE SEQUENCE</scope>
    <source>
        <strain evidence="1">4032</strain>
        <strain evidence="2">P415</strain>
        <strain evidence="3">P421</strain>
    </source>
</reference>
<dbReference type="AlphaFoldDB" id="A0A8T1HSX5"/>
<dbReference type="VEuPathDB" id="FungiDB:PC110_g7292"/>
<gene>
    <name evidence="1" type="ORF">PC115_g10926</name>
    <name evidence="2" type="ORF">PC118_g15556</name>
    <name evidence="3" type="ORF">PC129_g13873</name>
</gene>
<dbReference type="Proteomes" id="UP000697107">
    <property type="component" value="Unassembled WGS sequence"/>
</dbReference>
<dbReference type="Proteomes" id="UP000774804">
    <property type="component" value="Unassembled WGS sequence"/>
</dbReference>
<evidence type="ECO:0000313" key="2">
    <source>
        <dbReference type="EMBL" id="KAG2972674.1"/>
    </source>
</evidence>
<dbReference type="EMBL" id="RCML01000609">
    <property type="protein sequence ID" value="KAG2972674.1"/>
    <property type="molecule type" value="Genomic_DNA"/>
</dbReference>
<evidence type="ECO:0000313" key="3">
    <source>
        <dbReference type="EMBL" id="KAG3215241.1"/>
    </source>
</evidence>
<dbReference type="EMBL" id="RCMI01000333">
    <property type="protein sequence ID" value="KAG2916723.1"/>
    <property type="molecule type" value="Genomic_DNA"/>
</dbReference>
<dbReference type="SUPFAM" id="SSF53098">
    <property type="entry name" value="Ribonuclease H-like"/>
    <property type="match status" value="1"/>
</dbReference>
<dbReference type="PANTHER" id="PTHR40866">
    <property type="entry name" value="BED-TYPE DOMAIN-CONTAINING PROTEIN"/>
    <property type="match status" value="1"/>
</dbReference>
<dbReference type="EMBL" id="RCMV01000572">
    <property type="protein sequence ID" value="KAG3215241.1"/>
    <property type="molecule type" value="Genomic_DNA"/>
</dbReference>